<comment type="caution">
    <text evidence="2">The sequence shown here is derived from an EMBL/GenBank/DDBJ whole genome shotgun (WGS) entry which is preliminary data.</text>
</comment>
<dbReference type="InterPro" id="IPR029063">
    <property type="entry name" value="SAM-dependent_MTases_sf"/>
</dbReference>
<reference evidence="2" key="1">
    <citation type="submission" date="2022-06" db="EMBL/GenBank/DDBJ databases">
        <title>Sphingomonas sp. nov. isolated from rhizosphere soil of tomato.</title>
        <authorList>
            <person name="Dong H."/>
            <person name="Gao R."/>
        </authorList>
    </citation>
    <scope>NUCLEOTIDE SEQUENCE</scope>
    <source>
        <strain evidence="2">MMSM24</strain>
    </source>
</reference>
<accession>A0AA41ZCY2</accession>
<evidence type="ECO:0000256" key="1">
    <source>
        <dbReference type="SAM" id="SignalP"/>
    </source>
</evidence>
<dbReference type="Proteomes" id="UP001165565">
    <property type="component" value="Unassembled WGS sequence"/>
</dbReference>
<dbReference type="RefSeq" id="WP_265271431.1">
    <property type="nucleotide sequence ID" value="NZ_JANFAV010000022.1"/>
</dbReference>
<keyword evidence="2" id="KW-0808">Transferase</keyword>
<dbReference type="GO" id="GO:0032259">
    <property type="term" value="P:methylation"/>
    <property type="evidence" value="ECO:0007669"/>
    <property type="project" value="UniProtKB-KW"/>
</dbReference>
<organism evidence="2 3">
    <name type="scientific">Sphingomonas lycopersici</name>
    <dbReference type="NCBI Taxonomy" id="2951807"/>
    <lineage>
        <taxon>Bacteria</taxon>
        <taxon>Pseudomonadati</taxon>
        <taxon>Pseudomonadota</taxon>
        <taxon>Alphaproteobacteria</taxon>
        <taxon>Sphingomonadales</taxon>
        <taxon>Sphingomonadaceae</taxon>
        <taxon>Sphingomonas</taxon>
    </lineage>
</organism>
<protein>
    <submittedName>
        <fullName evidence="2">Methyltransferase</fullName>
    </submittedName>
</protein>
<feature type="chain" id="PRO_5041230913" evidence="1">
    <location>
        <begin position="22"/>
        <end position="259"/>
    </location>
</feature>
<keyword evidence="1" id="KW-0732">Signal</keyword>
<keyword evidence="3" id="KW-1185">Reference proteome</keyword>
<proteinExistence type="predicted"/>
<dbReference type="AlphaFoldDB" id="A0AA41ZCY2"/>
<sequence>MRFAVVSTAAAALLLAAPSLAQHEGHKMAAHPMAEHALHAALADPARPAKDKERDATRHPAELLSFMGVKPGDKVGDFIMGSGYWTRILAKTVGEKGKVYAYQPAEFIAFRAAYGTDQDDAAKPYANVVPSRESLGAVTFPEKLDAIITVQNWHDLHLAKSPATLGASVARALYDSLKPGGVLLVVDHVGAPGATPFAVAETLHRGDADATKKEIEAAGFKLAGTSPIYANPADPHTNKVFDPAIRGKTDQFVYKFVKS</sequence>
<dbReference type="PIRSF" id="PIRSF031679">
    <property type="entry name" value="Mtase_Alr7345_prd"/>
    <property type="match status" value="1"/>
</dbReference>
<gene>
    <name evidence="2" type="ORF">NEE01_21710</name>
</gene>
<feature type="signal peptide" evidence="1">
    <location>
        <begin position="1"/>
        <end position="21"/>
    </location>
</feature>
<dbReference type="InterPro" id="IPR016980">
    <property type="entry name" value="S-AdoMet-dep_MeTrfase_Alr7345"/>
</dbReference>
<evidence type="ECO:0000313" key="3">
    <source>
        <dbReference type="Proteomes" id="UP001165565"/>
    </source>
</evidence>
<dbReference type="SUPFAM" id="SSF53335">
    <property type="entry name" value="S-adenosyl-L-methionine-dependent methyltransferases"/>
    <property type="match status" value="1"/>
</dbReference>
<name>A0AA41ZCY2_9SPHN</name>
<dbReference type="GO" id="GO:0008168">
    <property type="term" value="F:methyltransferase activity"/>
    <property type="evidence" value="ECO:0007669"/>
    <property type="project" value="UniProtKB-KW"/>
</dbReference>
<evidence type="ECO:0000313" key="2">
    <source>
        <dbReference type="EMBL" id="MCW6537404.1"/>
    </source>
</evidence>
<dbReference type="Gene3D" id="3.40.50.150">
    <property type="entry name" value="Vaccinia Virus protein VP39"/>
    <property type="match status" value="1"/>
</dbReference>
<dbReference type="EMBL" id="JANFAV010000022">
    <property type="protein sequence ID" value="MCW6537404.1"/>
    <property type="molecule type" value="Genomic_DNA"/>
</dbReference>
<keyword evidence="2" id="KW-0489">Methyltransferase</keyword>